<feature type="compositionally biased region" description="Polar residues" evidence="1">
    <location>
        <begin position="66"/>
        <end position="80"/>
    </location>
</feature>
<evidence type="ECO:0000313" key="2">
    <source>
        <dbReference type="Ensembl" id="ENSNVIP00000003333.1"/>
    </source>
</evidence>
<feature type="region of interest" description="Disordered" evidence="1">
    <location>
        <begin position="323"/>
        <end position="362"/>
    </location>
</feature>
<reference evidence="2" key="1">
    <citation type="submission" date="2025-08" db="UniProtKB">
        <authorList>
            <consortium name="Ensembl"/>
        </authorList>
    </citation>
    <scope>IDENTIFICATION</scope>
</reference>
<feature type="compositionally biased region" description="Basic residues" evidence="1">
    <location>
        <begin position="329"/>
        <end position="340"/>
    </location>
</feature>
<accession>A0A8C7AC69</accession>
<organism evidence="2 3">
    <name type="scientific">Neovison vison</name>
    <name type="common">American mink</name>
    <name type="synonym">Mustela vison</name>
    <dbReference type="NCBI Taxonomy" id="452646"/>
    <lineage>
        <taxon>Eukaryota</taxon>
        <taxon>Metazoa</taxon>
        <taxon>Chordata</taxon>
        <taxon>Craniata</taxon>
        <taxon>Vertebrata</taxon>
        <taxon>Euteleostomi</taxon>
        <taxon>Mammalia</taxon>
        <taxon>Eutheria</taxon>
        <taxon>Laurasiatheria</taxon>
        <taxon>Carnivora</taxon>
        <taxon>Caniformia</taxon>
        <taxon>Musteloidea</taxon>
        <taxon>Mustelidae</taxon>
        <taxon>Mustelinae</taxon>
        <taxon>Neogale</taxon>
    </lineage>
</organism>
<dbReference type="Pfam" id="PF15662">
    <property type="entry name" value="SPATA3"/>
    <property type="match status" value="1"/>
</dbReference>
<keyword evidence="3" id="KW-1185">Reference proteome</keyword>
<feature type="region of interest" description="Disordered" evidence="1">
    <location>
        <begin position="60"/>
        <end position="97"/>
    </location>
</feature>
<dbReference type="InterPro" id="IPR026717">
    <property type="entry name" value="SPATA3"/>
</dbReference>
<feature type="region of interest" description="Disordered" evidence="1">
    <location>
        <begin position="1"/>
        <end position="27"/>
    </location>
</feature>
<dbReference type="AlphaFoldDB" id="A0A8C7AC69"/>
<name>A0A8C7AC69_NEOVI</name>
<dbReference type="PANTHER" id="PTHR22234:SF2">
    <property type="entry name" value="SPERMATOGENESIS ASSOCIATED 3"/>
    <property type="match status" value="1"/>
</dbReference>
<protein>
    <submittedName>
        <fullName evidence="2">Spermatogenesis associated 3</fullName>
    </submittedName>
</protein>
<evidence type="ECO:0000256" key="1">
    <source>
        <dbReference type="SAM" id="MobiDB-lite"/>
    </source>
</evidence>
<dbReference type="Ensembl" id="ENSNVIT00000003893.1">
    <property type="protein sequence ID" value="ENSNVIP00000003333.1"/>
    <property type="gene ID" value="ENSNVIG00000002636.1"/>
</dbReference>
<evidence type="ECO:0000313" key="3">
    <source>
        <dbReference type="Proteomes" id="UP000694425"/>
    </source>
</evidence>
<sequence length="362" mass="39465">AEQRPGAGPSRAPQDRKAESQQQARAQTVEGHGRILLFGELWRQDEDCLTVQDVLEQAPDDHCAGPSSTRAASYHSSCATRQRKRPGNSGWDGADCPAAKSRRCAKERRCDRCKATDPCECGAARAGSETSCREAAEPPPSGGWVPCPAPQRSPRLLLVLCRASALRSNLPRLQLLLQQVHARHRQPPAALVGIVVQPRPEEEAEARRRMETLLCSAFAPHRPSVEVHTAVFRPSRSDCALDVQPAASTGRNARARGSVLLVDQETQTDGAVTRAGPRAFCSCSTCPGSSACWRRLGLCHSRIFDVLLPRVWPTMPGRGSPSLLTFYRKPTRKHSTHRNSRAPSSRDCCCSSGGPRSCLLHH</sequence>
<dbReference type="PANTHER" id="PTHR22234">
    <property type="entry name" value="TESTIS SPERMATOCYTE APOPTOSIS-RELATED GENE 1 PROTEIN"/>
    <property type="match status" value="1"/>
</dbReference>
<dbReference type="Proteomes" id="UP000694425">
    <property type="component" value="Unplaced"/>
</dbReference>
<reference evidence="2" key="2">
    <citation type="submission" date="2025-09" db="UniProtKB">
        <authorList>
            <consortium name="Ensembl"/>
        </authorList>
    </citation>
    <scope>IDENTIFICATION</scope>
</reference>
<proteinExistence type="predicted"/>
<dbReference type="GeneTree" id="ENSGT00390000003032"/>